<feature type="compositionally biased region" description="Basic and acidic residues" evidence="1">
    <location>
        <begin position="87"/>
        <end position="96"/>
    </location>
</feature>
<dbReference type="VEuPathDB" id="FungiDB:VP01_1037g2"/>
<evidence type="ECO:0000313" key="3">
    <source>
        <dbReference type="EMBL" id="KNZ64366.1"/>
    </source>
</evidence>
<dbReference type="AlphaFoldDB" id="A0A0L6VUJ7"/>
<feature type="transmembrane region" description="Helical" evidence="2">
    <location>
        <begin position="169"/>
        <end position="186"/>
    </location>
</feature>
<accession>A0A0L6VUJ7</accession>
<gene>
    <name evidence="3" type="ORF">VP01_1037g2</name>
</gene>
<sequence length="813" mass="92388">MQTRSCLFIRLTRNHPHSFSPSFPALDLCVTYTHAHTHLYILFTSPAIFVISVLLIICLRERSSYISSTCVPQKGKQTEAHTQTSSQKRDREREGVRLSPSCLPRSQLLLMVRQAASTLVLLIGYSGPRPSPINATRRTQLYYGKCAHGPGDDGLLCFSKTLDNFSKSFFGPSYAFYMLFIRLATWRRPQFGLAKFTVYCHVDAGEDEPRETPQMEFAHPTTPRIVAGGNDPNAVNFGSWFQIWLLSYALGCRLTWDVGERKVMKKRKHTMIYATTECKLYPQHPPHFCLNLSNLQRPSAEADKMLVVCSQKSHHIVPLSLFLHAFSLVSSHHVTDLILMTQIFPFPSLSFFHLLHSLKSQFVFQVGWLLCSLVYSLLNSGACTLLVSSCAKTSMYANMWIMAAWLAHVACQLQAVAWSLLLLNKTKTHLVQAFQETKYLKKLISHRSIYGKMINILLCTTIELDKSRINLGIRDDGKTSSLATHIQHSIQIGFYSTMFHIANSVLKSLRGLRSGLKYSAICYGHWNQSPTRRFKNFHLLVVSWEFISTFSQTKIVVGATIHQPNDKKRGLGFQPPKIGSATPKSHDQILGVLATSAALHNPQKLVWKGNPMTPGSPRAPFTIMLWIHWSPTPNFHHQPPRKTQPTQPPAQKIAPENIEVFLNDRNKKKLMEERDSTTHLNPWSPWTETSQTPWIRSYTPPQATISTHHQSTTHIHNQQHSQPKRITPYTQAHESCRPMQSKLGKLVNFPYLSLLVAHMTEKCQTSADELRRNRDGERRRAEVGDKVIPDGEEKKDELNCMMSTKRDGKKETS</sequence>
<evidence type="ECO:0000256" key="2">
    <source>
        <dbReference type="SAM" id="Phobius"/>
    </source>
</evidence>
<keyword evidence="2" id="KW-0472">Membrane</keyword>
<feature type="transmembrane region" description="Helical" evidence="2">
    <location>
        <begin position="362"/>
        <end position="387"/>
    </location>
</feature>
<comment type="caution">
    <text evidence="3">The sequence shown here is derived from an EMBL/GenBank/DDBJ whole genome shotgun (WGS) entry which is preliminary data.</text>
</comment>
<reference evidence="3 4" key="1">
    <citation type="submission" date="2015-08" db="EMBL/GenBank/DDBJ databases">
        <title>Next Generation Sequencing and Analysis of the Genome of Puccinia sorghi L Schw, the Causal Agent of Maize Common Rust.</title>
        <authorList>
            <person name="Rochi L."/>
            <person name="Burguener G."/>
            <person name="Darino M."/>
            <person name="Turjanski A."/>
            <person name="Kreff E."/>
            <person name="Dieguez M.J."/>
            <person name="Sacco F."/>
        </authorList>
    </citation>
    <scope>NUCLEOTIDE SEQUENCE [LARGE SCALE GENOMIC DNA]</scope>
    <source>
        <strain evidence="3 4">RO10H11247</strain>
    </source>
</reference>
<protein>
    <submittedName>
        <fullName evidence="3">Uncharacterized protein</fullName>
    </submittedName>
</protein>
<feature type="region of interest" description="Disordered" evidence="1">
    <location>
        <begin position="76"/>
        <end position="97"/>
    </location>
</feature>
<evidence type="ECO:0000256" key="1">
    <source>
        <dbReference type="SAM" id="MobiDB-lite"/>
    </source>
</evidence>
<feature type="compositionally biased region" description="Basic and acidic residues" evidence="1">
    <location>
        <begin position="768"/>
        <end position="813"/>
    </location>
</feature>
<feature type="region of interest" description="Disordered" evidence="1">
    <location>
        <begin position="634"/>
        <end position="654"/>
    </location>
</feature>
<keyword evidence="2" id="KW-1133">Transmembrane helix</keyword>
<name>A0A0L6VUJ7_9BASI</name>
<feature type="transmembrane region" description="Helical" evidence="2">
    <location>
        <begin position="399"/>
        <end position="423"/>
    </location>
</feature>
<feature type="compositionally biased region" description="Low complexity" evidence="1">
    <location>
        <begin position="641"/>
        <end position="654"/>
    </location>
</feature>
<evidence type="ECO:0000313" key="4">
    <source>
        <dbReference type="Proteomes" id="UP000037035"/>
    </source>
</evidence>
<proteinExistence type="predicted"/>
<dbReference type="EMBL" id="LAVV01000421">
    <property type="protein sequence ID" value="KNZ64366.1"/>
    <property type="molecule type" value="Genomic_DNA"/>
</dbReference>
<dbReference type="Proteomes" id="UP000037035">
    <property type="component" value="Unassembled WGS sequence"/>
</dbReference>
<keyword evidence="2" id="KW-0812">Transmembrane</keyword>
<keyword evidence="4" id="KW-1185">Reference proteome</keyword>
<organism evidence="3 4">
    <name type="scientific">Puccinia sorghi</name>
    <dbReference type="NCBI Taxonomy" id="27349"/>
    <lineage>
        <taxon>Eukaryota</taxon>
        <taxon>Fungi</taxon>
        <taxon>Dikarya</taxon>
        <taxon>Basidiomycota</taxon>
        <taxon>Pucciniomycotina</taxon>
        <taxon>Pucciniomycetes</taxon>
        <taxon>Pucciniales</taxon>
        <taxon>Pucciniaceae</taxon>
        <taxon>Puccinia</taxon>
    </lineage>
</organism>
<feature type="region of interest" description="Disordered" evidence="1">
    <location>
        <begin position="766"/>
        <end position="813"/>
    </location>
</feature>
<feature type="transmembrane region" description="Helical" evidence="2">
    <location>
        <begin position="40"/>
        <end position="59"/>
    </location>
</feature>